<keyword evidence="1" id="KW-1133">Transmembrane helix</keyword>
<dbReference type="Proteomes" id="UP000094056">
    <property type="component" value="Unassembled WGS sequence"/>
</dbReference>
<name>A0A1E3X334_9BACT</name>
<keyword evidence="1" id="KW-0812">Transmembrane</keyword>
<evidence type="ECO:0000256" key="1">
    <source>
        <dbReference type="SAM" id="Phobius"/>
    </source>
</evidence>
<proteinExistence type="predicted"/>
<sequence>MRKKNFLIPTIVITFFSFWLTFNDNALGLRQDADAGLQL</sequence>
<evidence type="ECO:0000313" key="2">
    <source>
        <dbReference type="EMBL" id="ODS30056.1"/>
    </source>
</evidence>
<reference evidence="2 3" key="1">
    <citation type="submission" date="2016-07" db="EMBL/GenBank/DDBJ databases">
        <title>Draft genome of Scalindua rubra, obtained from a brine-seawater interface in the Red Sea, sheds light on salt adaptation in anammox bacteria.</title>
        <authorList>
            <person name="Speth D.R."/>
            <person name="Lagkouvardos I."/>
            <person name="Wang Y."/>
            <person name="Qian P.-Y."/>
            <person name="Dutilh B.E."/>
            <person name="Jetten M.S."/>
        </authorList>
    </citation>
    <scope>NUCLEOTIDE SEQUENCE [LARGE SCALE GENOMIC DNA]</scope>
    <source>
        <strain evidence="2">BSI-1</strain>
    </source>
</reference>
<evidence type="ECO:0000313" key="3">
    <source>
        <dbReference type="Proteomes" id="UP000094056"/>
    </source>
</evidence>
<dbReference type="EMBL" id="MAYW01000294">
    <property type="protein sequence ID" value="ODS30056.1"/>
    <property type="molecule type" value="Genomic_DNA"/>
</dbReference>
<gene>
    <name evidence="2" type="ORF">SCARUB_04832</name>
</gene>
<organism evidence="2 3">
    <name type="scientific">Candidatus Scalindua rubra</name>
    <dbReference type="NCBI Taxonomy" id="1872076"/>
    <lineage>
        <taxon>Bacteria</taxon>
        <taxon>Pseudomonadati</taxon>
        <taxon>Planctomycetota</taxon>
        <taxon>Candidatus Brocadiia</taxon>
        <taxon>Candidatus Brocadiales</taxon>
        <taxon>Candidatus Scalinduaceae</taxon>
        <taxon>Candidatus Scalindua</taxon>
    </lineage>
</organism>
<dbReference type="AlphaFoldDB" id="A0A1E3X334"/>
<keyword evidence="1" id="KW-0472">Membrane</keyword>
<accession>A0A1E3X334</accession>
<comment type="caution">
    <text evidence="2">The sequence shown here is derived from an EMBL/GenBank/DDBJ whole genome shotgun (WGS) entry which is preliminary data.</text>
</comment>
<protein>
    <submittedName>
        <fullName evidence="2">Putative thioredoxin</fullName>
    </submittedName>
</protein>
<feature type="transmembrane region" description="Helical" evidence="1">
    <location>
        <begin position="6"/>
        <end position="22"/>
    </location>
</feature>
<feature type="non-terminal residue" evidence="2">
    <location>
        <position position="39"/>
    </location>
</feature>